<proteinExistence type="predicted"/>
<feature type="transmembrane region" description="Helical" evidence="1">
    <location>
        <begin position="253"/>
        <end position="272"/>
    </location>
</feature>
<keyword evidence="1" id="KW-1133">Transmembrane helix</keyword>
<keyword evidence="3" id="KW-1185">Reference proteome</keyword>
<evidence type="ECO:0000313" key="3">
    <source>
        <dbReference type="Proteomes" id="UP001175226"/>
    </source>
</evidence>
<dbReference type="EMBL" id="JAUEPT010000043">
    <property type="protein sequence ID" value="KAK0438485.1"/>
    <property type="molecule type" value="Genomic_DNA"/>
</dbReference>
<comment type="caution">
    <text evidence="2">The sequence shown here is derived from an EMBL/GenBank/DDBJ whole genome shotgun (WGS) entry which is preliminary data.</text>
</comment>
<reference evidence="2" key="1">
    <citation type="submission" date="2023-06" db="EMBL/GenBank/DDBJ databases">
        <authorList>
            <consortium name="Lawrence Berkeley National Laboratory"/>
            <person name="Ahrendt S."/>
            <person name="Sahu N."/>
            <person name="Indic B."/>
            <person name="Wong-Bajracharya J."/>
            <person name="Merenyi Z."/>
            <person name="Ke H.-M."/>
            <person name="Monk M."/>
            <person name="Kocsube S."/>
            <person name="Drula E."/>
            <person name="Lipzen A."/>
            <person name="Balint B."/>
            <person name="Henrissat B."/>
            <person name="Andreopoulos B."/>
            <person name="Martin F.M."/>
            <person name="Harder C.B."/>
            <person name="Rigling D."/>
            <person name="Ford K.L."/>
            <person name="Foster G.D."/>
            <person name="Pangilinan J."/>
            <person name="Papanicolaou A."/>
            <person name="Barry K."/>
            <person name="LaButti K."/>
            <person name="Viragh M."/>
            <person name="Koriabine M."/>
            <person name="Yan M."/>
            <person name="Riley R."/>
            <person name="Champramary S."/>
            <person name="Plett K.L."/>
            <person name="Tsai I.J."/>
            <person name="Slot J."/>
            <person name="Sipos G."/>
            <person name="Plett J."/>
            <person name="Nagy L.G."/>
            <person name="Grigoriev I.V."/>
        </authorList>
    </citation>
    <scope>NUCLEOTIDE SEQUENCE</scope>
    <source>
        <strain evidence="2">FPL87.14</strain>
    </source>
</reference>
<organism evidence="2 3">
    <name type="scientific">Armillaria borealis</name>
    <dbReference type="NCBI Taxonomy" id="47425"/>
    <lineage>
        <taxon>Eukaryota</taxon>
        <taxon>Fungi</taxon>
        <taxon>Dikarya</taxon>
        <taxon>Basidiomycota</taxon>
        <taxon>Agaricomycotina</taxon>
        <taxon>Agaricomycetes</taxon>
        <taxon>Agaricomycetidae</taxon>
        <taxon>Agaricales</taxon>
        <taxon>Marasmiineae</taxon>
        <taxon>Physalacriaceae</taxon>
        <taxon>Armillaria</taxon>
    </lineage>
</organism>
<gene>
    <name evidence="2" type="ORF">EV421DRAFT_2021322</name>
</gene>
<keyword evidence="1" id="KW-0812">Transmembrane</keyword>
<dbReference type="Proteomes" id="UP001175226">
    <property type="component" value="Unassembled WGS sequence"/>
</dbReference>
<name>A0AA39MM55_9AGAR</name>
<keyword evidence="1" id="KW-0472">Membrane</keyword>
<accession>A0AA39MM55</accession>
<dbReference type="AlphaFoldDB" id="A0AA39MM55"/>
<sequence>MSIGRHNLWNRMPETFFSSLSSIATNLRRRGLGVEEISDINGKVERHVRGIGDGWRKRRVFHYTHRLGLNIRLNLSHQAGVQINPDSCLKLWTWITVRPQCPVLLERDPLEPSNDYIQRQSVLPPRNSRGRLGHKLEMITRPCFESEEELSSPYREEERASRRKIHKLQMKILVTSFAMNVQRREVLEILQNELNALVRKLARRLAQELNSIQTIKLETLSRRESLGPSEDHIRRLCHNVRALVVGIKVSTCLVVMSVIVVTVLFIFIVMLIRLTQ</sequence>
<evidence type="ECO:0000313" key="2">
    <source>
        <dbReference type="EMBL" id="KAK0438485.1"/>
    </source>
</evidence>
<evidence type="ECO:0000256" key="1">
    <source>
        <dbReference type="SAM" id="Phobius"/>
    </source>
</evidence>
<protein>
    <submittedName>
        <fullName evidence="2">Uncharacterized protein</fullName>
    </submittedName>
</protein>